<feature type="binding site" evidence="2">
    <location>
        <position position="156"/>
    </location>
    <ligand>
        <name>Mg(2+)</name>
        <dbReference type="ChEBI" id="CHEBI:18420"/>
        <label>1</label>
        <note>catalytic</note>
    </ligand>
</feature>
<feature type="binding site" evidence="2">
    <location>
        <position position="155"/>
    </location>
    <ligand>
        <name>Mg(2+)</name>
        <dbReference type="ChEBI" id="CHEBI:18420"/>
        <label>1</label>
        <note>catalytic</note>
    </ligand>
</feature>
<gene>
    <name evidence="4" type="ORF">BU14_0268s0015</name>
</gene>
<organism evidence="4 5">
    <name type="scientific">Porphyra umbilicalis</name>
    <name type="common">Purple laver</name>
    <name type="synonym">Red alga</name>
    <dbReference type="NCBI Taxonomy" id="2786"/>
    <lineage>
        <taxon>Eukaryota</taxon>
        <taxon>Rhodophyta</taxon>
        <taxon>Bangiophyceae</taxon>
        <taxon>Bangiales</taxon>
        <taxon>Bangiaceae</taxon>
        <taxon>Porphyra</taxon>
    </lineage>
</organism>
<feature type="compositionally biased region" description="Gly residues" evidence="3">
    <location>
        <begin position="108"/>
        <end position="139"/>
    </location>
</feature>
<dbReference type="GO" id="GO:0046872">
    <property type="term" value="F:metal ion binding"/>
    <property type="evidence" value="ECO:0007669"/>
    <property type="project" value="UniProtKB-KW"/>
</dbReference>
<evidence type="ECO:0000256" key="2">
    <source>
        <dbReference type="PIRSR" id="PIRSR600760-2"/>
    </source>
</evidence>
<keyword evidence="5" id="KW-1185">Reference proteome</keyword>
<dbReference type="GO" id="GO:0006020">
    <property type="term" value="P:inositol metabolic process"/>
    <property type="evidence" value="ECO:0007669"/>
    <property type="project" value="TreeGrafter"/>
</dbReference>
<dbReference type="Gene3D" id="3.40.190.80">
    <property type="match status" value="1"/>
</dbReference>
<evidence type="ECO:0000313" key="4">
    <source>
        <dbReference type="EMBL" id="OSX74774.1"/>
    </source>
</evidence>
<evidence type="ECO:0000313" key="5">
    <source>
        <dbReference type="Proteomes" id="UP000218209"/>
    </source>
</evidence>
<dbReference type="SUPFAM" id="SSF56655">
    <property type="entry name" value="Carbohydrate phosphatase"/>
    <property type="match status" value="1"/>
</dbReference>
<comment type="similarity">
    <text evidence="1">Belongs to the inositol monophosphatase superfamily.</text>
</comment>
<feature type="region of interest" description="Disordered" evidence="3">
    <location>
        <begin position="303"/>
        <end position="328"/>
    </location>
</feature>
<dbReference type="AlphaFoldDB" id="A0A1X6P1L6"/>
<keyword evidence="2" id="KW-0479">Metal-binding</keyword>
<keyword evidence="2" id="KW-0460">Magnesium</keyword>
<feature type="compositionally biased region" description="Polar residues" evidence="3">
    <location>
        <begin position="314"/>
        <end position="325"/>
    </location>
</feature>
<dbReference type="Pfam" id="PF00459">
    <property type="entry name" value="Inositol_P"/>
    <property type="match status" value="1"/>
</dbReference>
<sequence length="377" mass="36989">MAAAENAVASMPGSGPRDGTAPNAAVAVRGLVFSHHTYRTGATRTQTFPNAEIRHVTAGSVAHGDGPRDGDGLGGGAAAAPAPRGGVPNARVFWGGVGGGGGERRPRGGGGEEGGGAPPGGGGTPANGAAADGGDGWGGANAPLGAGPTWVADPLDGTANFVRRCGAYAVSLGWMYGGWVLAGVIVHVGGPVYAARVGGGGATINGAARPARVSTVAAAADATVLVEFGSDRSASKTALTLAGMEATLAAGVMAVRSRGSAALNVAAVGAGAAELYWEWGVWPWDIAAGLVFVREAGGAVGLPDGRDLGGGGTSRSSAPGGSWSATRPWPARSACRRLCMMRRASGGWWRGGWGGGGELRAWLWRGGNRGVAVAGGK</sequence>
<dbReference type="PRINTS" id="PR00377">
    <property type="entry name" value="IMPHPHTASES"/>
</dbReference>
<dbReference type="GO" id="GO:0007165">
    <property type="term" value="P:signal transduction"/>
    <property type="evidence" value="ECO:0007669"/>
    <property type="project" value="TreeGrafter"/>
</dbReference>
<feature type="region of interest" description="Disordered" evidence="3">
    <location>
        <begin position="1"/>
        <end position="22"/>
    </location>
</feature>
<name>A0A1X6P1L6_PORUM</name>
<dbReference type="Proteomes" id="UP000218209">
    <property type="component" value="Unassembled WGS sequence"/>
</dbReference>
<feature type="binding site" evidence="2">
    <location>
        <position position="153"/>
    </location>
    <ligand>
        <name>Mg(2+)</name>
        <dbReference type="ChEBI" id="CHEBI:18420"/>
        <label>1</label>
        <note>catalytic</note>
    </ligand>
</feature>
<protein>
    <recommendedName>
        <fullName evidence="6">Inositol-1-monophosphatase</fullName>
    </recommendedName>
</protein>
<evidence type="ECO:0008006" key="6">
    <source>
        <dbReference type="Google" id="ProtNLM"/>
    </source>
</evidence>
<comment type="cofactor">
    <cofactor evidence="2">
        <name>Mg(2+)</name>
        <dbReference type="ChEBI" id="CHEBI:18420"/>
    </cofactor>
</comment>
<feature type="binding site" evidence="2">
    <location>
        <position position="285"/>
    </location>
    <ligand>
        <name>Mg(2+)</name>
        <dbReference type="ChEBI" id="CHEBI:18420"/>
        <label>1</label>
        <note>catalytic</note>
    </ligand>
</feature>
<reference evidence="4 5" key="1">
    <citation type="submission" date="2017-03" db="EMBL/GenBank/DDBJ databases">
        <title>WGS assembly of Porphyra umbilicalis.</title>
        <authorList>
            <person name="Brawley S.H."/>
            <person name="Blouin N.A."/>
            <person name="Ficko-Blean E."/>
            <person name="Wheeler G.L."/>
            <person name="Lohr M."/>
            <person name="Goodson H.V."/>
            <person name="Jenkins J.W."/>
            <person name="Blaby-Haas C.E."/>
            <person name="Helliwell K.E."/>
            <person name="Chan C."/>
            <person name="Marriage T."/>
            <person name="Bhattacharya D."/>
            <person name="Klein A.S."/>
            <person name="Badis Y."/>
            <person name="Brodie J."/>
            <person name="Cao Y."/>
            <person name="Collen J."/>
            <person name="Dittami S.M."/>
            <person name="Gachon C.M."/>
            <person name="Green B.R."/>
            <person name="Karpowicz S."/>
            <person name="Kim J.W."/>
            <person name="Kudahl U."/>
            <person name="Lin S."/>
            <person name="Michel G."/>
            <person name="Mittag M."/>
            <person name="Olson B.J."/>
            <person name="Pangilinan J."/>
            <person name="Peng Y."/>
            <person name="Qiu H."/>
            <person name="Shu S."/>
            <person name="Singer J.T."/>
            <person name="Smith A.G."/>
            <person name="Sprecher B.N."/>
            <person name="Wagner V."/>
            <person name="Wang W."/>
            <person name="Wang Z.-Y."/>
            <person name="Yan J."/>
            <person name="Yarish C."/>
            <person name="Zoeuner-Riek S."/>
            <person name="Zhuang Y."/>
            <person name="Zou Y."/>
            <person name="Lindquist E.A."/>
            <person name="Grimwood J."/>
            <person name="Barry K."/>
            <person name="Rokhsar D.S."/>
            <person name="Schmutz J."/>
            <person name="Stiller J.W."/>
            <person name="Grossman A.R."/>
            <person name="Prochnik S.E."/>
        </authorList>
    </citation>
    <scope>NUCLEOTIDE SEQUENCE [LARGE SCALE GENOMIC DNA]</scope>
    <source>
        <strain evidence="4">4086291</strain>
    </source>
</reference>
<accession>A0A1X6P1L6</accession>
<dbReference type="GO" id="GO:0008934">
    <property type="term" value="F:inositol monophosphate 1-phosphatase activity"/>
    <property type="evidence" value="ECO:0007669"/>
    <property type="project" value="TreeGrafter"/>
</dbReference>
<evidence type="ECO:0000256" key="3">
    <source>
        <dbReference type="SAM" id="MobiDB-lite"/>
    </source>
</evidence>
<dbReference type="InterPro" id="IPR000760">
    <property type="entry name" value="Inositol_monophosphatase-like"/>
</dbReference>
<feature type="region of interest" description="Disordered" evidence="3">
    <location>
        <begin position="60"/>
        <end position="142"/>
    </location>
</feature>
<dbReference type="Gene3D" id="3.30.540.10">
    <property type="entry name" value="Fructose-1,6-Bisphosphatase, subunit A, domain 1"/>
    <property type="match status" value="1"/>
</dbReference>
<dbReference type="PANTHER" id="PTHR20854">
    <property type="entry name" value="INOSITOL MONOPHOSPHATASE"/>
    <property type="match status" value="1"/>
</dbReference>
<proteinExistence type="inferred from homology"/>
<dbReference type="PANTHER" id="PTHR20854:SF4">
    <property type="entry name" value="INOSITOL-1-MONOPHOSPHATASE-RELATED"/>
    <property type="match status" value="1"/>
</dbReference>
<evidence type="ECO:0000256" key="1">
    <source>
        <dbReference type="ARBA" id="ARBA00009759"/>
    </source>
</evidence>
<dbReference type="EMBL" id="KV918931">
    <property type="protein sequence ID" value="OSX74774.1"/>
    <property type="molecule type" value="Genomic_DNA"/>
</dbReference>
<dbReference type="OrthoDB" id="10254945at2759"/>